<gene>
    <name evidence="1" type="ORF">L6164_026056</name>
</gene>
<accession>A0ACB9M2G6</accession>
<organism evidence="1 2">
    <name type="scientific">Bauhinia variegata</name>
    <name type="common">Purple orchid tree</name>
    <name type="synonym">Phanera variegata</name>
    <dbReference type="NCBI Taxonomy" id="167791"/>
    <lineage>
        <taxon>Eukaryota</taxon>
        <taxon>Viridiplantae</taxon>
        <taxon>Streptophyta</taxon>
        <taxon>Embryophyta</taxon>
        <taxon>Tracheophyta</taxon>
        <taxon>Spermatophyta</taxon>
        <taxon>Magnoliopsida</taxon>
        <taxon>eudicotyledons</taxon>
        <taxon>Gunneridae</taxon>
        <taxon>Pentapetalae</taxon>
        <taxon>rosids</taxon>
        <taxon>fabids</taxon>
        <taxon>Fabales</taxon>
        <taxon>Fabaceae</taxon>
        <taxon>Cercidoideae</taxon>
        <taxon>Cercideae</taxon>
        <taxon>Bauhiniinae</taxon>
        <taxon>Bauhinia</taxon>
    </lineage>
</organism>
<name>A0ACB9M2G6_BAUVA</name>
<sequence length="217" mass="23667">MSFGRESLSAITFIFLLLGTTCQAQLSSTFYDNTCPNALTTIRTVIRREVSKERRMAASLIRLHFHDCFVQGCNASILLDDDATIESEKTALPNLNSGVLKSLSKAKIQVEKIFPGIVSCADILAVAAGDASFAMLDLLTLANLVVHPRIALDNNKKLAALDSVTPNSFDNNYYRNLIQMKGLLASDQVLYNGGSTGSTVPEYSKNPTTFNLTLLLR</sequence>
<protein>
    <submittedName>
        <fullName evidence="1">Uncharacterized protein</fullName>
    </submittedName>
</protein>
<reference evidence="1 2" key="1">
    <citation type="journal article" date="2022" name="DNA Res.">
        <title>Chromosomal-level genome assembly of the orchid tree Bauhinia variegata (Leguminosae; Cercidoideae) supports the allotetraploid origin hypothesis of Bauhinia.</title>
        <authorList>
            <person name="Zhong Y."/>
            <person name="Chen Y."/>
            <person name="Zheng D."/>
            <person name="Pang J."/>
            <person name="Liu Y."/>
            <person name="Luo S."/>
            <person name="Meng S."/>
            <person name="Qian L."/>
            <person name="Wei D."/>
            <person name="Dai S."/>
            <person name="Zhou R."/>
        </authorList>
    </citation>
    <scope>NUCLEOTIDE SEQUENCE [LARGE SCALE GENOMIC DNA]</scope>
    <source>
        <strain evidence="1">BV-YZ2020</strain>
    </source>
</reference>
<dbReference type="Proteomes" id="UP000828941">
    <property type="component" value="Chromosome 10"/>
</dbReference>
<dbReference type="EMBL" id="CM039435">
    <property type="protein sequence ID" value="KAI4318267.1"/>
    <property type="molecule type" value="Genomic_DNA"/>
</dbReference>
<evidence type="ECO:0000313" key="1">
    <source>
        <dbReference type="EMBL" id="KAI4318267.1"/>
    </source>
</evidence>
<comment type="caution">
    <text evidence="1">The sequence shown here is derived from an EMBL/GenBank/DDBJ whole genome shotgun (WGS) entry which is preliminary data.</text>
</comment>
<proteinExistence type="predicted"/>
<keyword evidence="2" id="KW-1185">Reference proteome</keyword>
<evidence type="ECO:0000313" key="2">
    <source>
        <dbReference type="Proteomes" id="UP000828941"/>
    </source>
</evidence>